<dbReference type="InterPro" id="IPR037856">
    <property type="entry name" value="Sdc1/DPY30"/>
</dbReference>
<dbReference type="HOGENOM" id="CLU_135823_1_0_1"/>
<dbReference type="CDD" id="cd22965">
    <property type="entry name" value="DD_DPY30_SDC1"/>
    <property type="match status" value="1"/>
</dbReference>
<evidence type="ECO:0000256" key="1">
    <source>
        <dbReference type="ARBA" id="ARBA00004123"/>
    </source>
</evidence>
<keyword evidence="4" id="KW-0805">Transcription regulation</keyword>
<keyword evidence="3" id="KW-0156">Chromatin regulator</keyword>
<dbReference type="PANTHER" id="PTHR23356:SF16">
    <property type="entry name" value="DPY30 DOMAIN CONTAINING 2"/>
    <property type="match status" value="1"/>
</dbReference>
<keyword evidence="5" id="KW-0804">Transcription</keyword>
<protein>
    <recommendedName>
        <fullName evidence="7">Protein dpy-30 homolog</fullName>
    </recommendedName>
</protein>
<dbReference type="OrthoDB" id="417678at2759"/>
<comment type="similarity">
    <text evidence="2">Belongs to the dpy-30 family.</text>
</comment>
<keyword evidence="6" id="KW-0539">Nucleus</keyword>
<accession>B4MVD8</accession>
<reference evidence="9 10" key="1">
    <citation type="journal article" date="2007" name="Nature">
        <title>Evolution of genes and genomes on the Drosophila phylogeny.</title>
        <authorList>
            <consortium name="Drosophila 12 Genomes Consortium"/>
            <person name="Clark A.G."/>
            <person name="Eisen M.B."/>
            <person name="Smith D.R."/>
            <person name="Bergman C.M."/>
            <person name="Oliver B."/>
            <person name="Markow T.A."/>
            <person name="Kaufman T.C."/>
            <person name="Kellis M."/>
            <person name="Gelbart W."/>
            <person name="Iyer V.N."/>
            <person name="Pollard D.A."/>
            <person name="Sackton T.B."/>
            <person name="Larracuente A.M."/>
            <person name="Singh N.D."/>
            <person name="Abad J.P."/>
            <person name="Abt D.N."/>
            <person name="Adryan B."/>
            <person name="Aguade M."/>
            <person name="Akashi H."/>
            <person name="Anderson W.W."/>
            <person name="Aquadro C.F."/>
            <person name="Ardell D.H."/>
            <person name="Arguello R."/>
            <person name="Artieri C.G."/>
            <person name="Barbash D.A."/>
            <person name="Barker D."/>
            <person name="Barsanti P."/>
            <person name="Batterham P."/>
            <person name="Batzoglou S."/>
            <person name="Begun D."/>
            <person name="Bhutkar A."/>
            <person name="Blanco E."/>
            <person name="Bosak S.A."/>
            <person name="Bradley R.K."/>
            <person name="Brand A.D."/>
            <person name="Brent M.R."/>
            <person name="Brooks A.N."/>
            <person name="Brown R.H."/>
            <person name="Butlin R.K."/>
            <person name="Caggese C."/>
            <person name="Calvi B.R."/>
            <person name="Bernardo de Carvalho A."/>
            <person name="Caspi A."/>
            <person name="Castrezana S."/>
            <person name="Celniker S.E."/>
            <person name="Chang J.L."/>
            <person name="Chapple C."/>
            <person name="Chatterji S."/>
            <person name="Chinwalla A."/>
            <person name="Civetta A."/>
            <person name="Clifton S.W."/>
            <person name="Comeron J.M."/>
            <person name="Costello J.C."/>
            <person name="Coyne J.A."/>
            <person name="Daub J."/>
            <person name="David R.G."/>
            <person name="Delcher A.L."/>
            <person name="Delehaunty K."/>
            <person name="Do C.B."/>
            <person name="Ebling H."/>
            <person name="Edwards K."/>
            <person name="Eickbush T."/>
            <person name="Evans J.D."/>
            <person name="Filipski A."/>
            <person name="Findeiss S."/>
            <person name="Freyhult E."/>
            <person name="Fulton L."/>
            <person name="Fulton R."/>
            <person name="Garcia A.C."/>
            <person name="Gardiner A."/>
            <person name="Garfield D.A."/>
            <person name="Garvin B.E."/>
            <person name="Gibson G."/>
            <person name="Gilbert D."/>
            <person name="Gnerre S."/>
            <person name="Godfrey J."/>
            <person name="Good R."/>
            <person name="Gotea V."/>
            <person name="Gravely B."/>
            <person name="Greenberg A.J."/>
            <person name="Griffiths-Jones S."/>
            <person name="Gross S."/>
            <person name="Guigo R."/>
            <person name="Gustafson E.A."/>
            <person name="Haerty W."/>
            <person name="Hahn M.W."/>
            <person name="Halligan D.L."/>
            <person name="Halpern A.L."/>
            <person name="Halter G.M."/>
            <person name="Han M.V."/>
            <person name="Heger A."/>
            <person name="Hillier L."/>
            <person name="Hinrichs A.S."/>
            <person name="Holmes I."/>
            <person name="Hoskins R.A."/>
            <person name="Hubisz M.J."/>
            <person name="Hultmark D."/>
            <person name="Huntley M.A."/>
            <person name="Jaffe D.B."/>
            <person name="Jagadeeshan S."/>
            <person name="Jeck W.R."/>
            <person name="Johnson J."/>
            <person name="Jones C.D."/>
            <person name="Jordan W.C."/>
            <person name="Karpen G.H."/>
            <person name="Kataoka E."/>
            <person name="Keightley P.D."/>
            <person name="Kheradpour P."/>
            <person name="Kirkness E.F."/>
            <person name="Koerich L.B."/>
            <person name="Kristiansen K."/>
            <person name="Kudrna D."/>
            <person name="Kulathinal R.J."/>
            <person name="Kumar S."/>
            <person name="Kwok R."/>
            <person name="Lander E."/>
            <person name="Langley C.H."/>
            <person name="Lapoint R."/>
            <person name="Lazzaro B.P."/>
            <person name="Lee S.J."/>
            <person name="Levesque L."/>
            <person name="Li R."/>
            <person name="Lin C.F."/>
            <person name="Lin M.F."/>
            <person name="Lindblad-Toh K."/>
            <person name="Llopart A."/>
            <person name="Long M."/>
            <person name="Low L."/>
            <person name="Lozovsky E."/>
            <person name="Lu J."/>
            <person name="Luo M."/>
            <person name="Machado C.A."/>
            <person name="Makalowski W."/>
            <person name="Marzo M."/>
            <person name="Matsuda M."/>
            <person name="Matzkin L."/>
            <person name="McAllister B."/>
            <person name="McBride C.S."/>
            <person name="McKernan B."/>
            <person name="McKernan K."/>
            <person name="Mendez-Lago M."/>
            <person name="Minx P."/>
            <person name="Mollenhauer M.U."/>
            <person name="Montooth K."/>
            <person name="Mount S.M."/>
            <person name="Mu X."/>
            <person name="Myers E."/>
            <person name="Negre B."/>
            <person name="Newfeld S."/>
            <person name="Nielsen R."/>
            <person name="Noor M.A."/>
            <person name="O'Grady P."/>
            <person name="Pachter L."/>
            <person name="Papaceit M."/>
            <person name="Parisi M.J."/>
            <person name="Parisi M."/>
            <person name="Parts L."/>
            <person name="Pedersen J.S."/>
            <person name="Pesole G."/>
            <person name="Phillippy A.M."/>
            <person name="Ponting C.P."/>
            <person name="Pop M."/>
            <person name="Porcelli D."/>
            <person name="Powell J.R."/>
            <person name="Prohaska S."/>
            <person name="Pruitt K."/>
            <person name="Puig M."/>
            <person name="Quesneville H."/>
            <person name="Ram K.R."/>
            <person name="Rand D."/>
            <person name="Rasmussen M.D."/>
            <person name="Reed L.K."/>
            <person name="Reenan R."/>
            <person name="Reily A."/>
            <person name="Remington K.A."/>
            <person name="Rieger T.T."/>
            <person name="Ritchie M.G."/>
            <person name="Robin C."/>
            <person name="Rogers Y.H."/>
            <person name="Rohde C."/>
            <person name="Rozas J."/>
            <person name="Rubenfield M.J."/>
            <person name="Ruiz A."/>
            <person name="Russo S."/>
            <person name="Salzberg S.L."/>
            <person name="Sanchez-Gracia A."/>
            <person name="Saranga D.J."/>
            <person name="Sato H."/>
            <person name="Schaeffer S.W."/>
            <person name="Schatz M.C."/>
            <person name="Schlenke T."/>
            <person name="Schwartz R."/>
            <person name="Segarra C."/>
            <person name="Singh R.S."/>
            <person name="Sirot L."/>
            <person name="Sirota M."/>
            <person name="Sisneros N.B."/>
            <person name="Smith C.D."/>
            <person name="Smith T.F."/>
            <person name="Spieth J."/>
            <person name="Stage D.E."/>
            <person name="Stark A."/>
            <person name="Stephan W."/>
            <person name="Strausberg R.L."/>
            <person name="Strempel S."/>
            <person name="Sturgill D."/>
            <person name="Sutton G."/>
            <person name="Sutton G.G."/>
            <person name="Tao W."/>
            <person name="Teichmann S."/>
            <person name="Tobari Y.N."/>
            <person name="Tomimura Y."/>
            <person name="Tsolas J.M."/>
            <person name="Valente V.L."/>
            <person name="Venter E."/>
            <person name="Venter J.C."/>
            <person name="Vicario S."/>
            <person name="Vieira F.G."/>
            <person name="Vilella A.J."/>
            <person name="Villasante A."/>
            <person name="Walenz B."/>
            <person name="Wang J."/>
            <person name="Wasserman M."/>
            <person name="Watts T."/>
            <person name="Wilson D."/>
            <person name="Wilson R.K."/>
            <person name="Wing R.A."/>
            <person name="Wolfner M.F."/>
            <person name="Wong A."/>
            <person name="Wong G.K."/>
            <person name="Wu C.I."/>
            <person name="Wu G."/>
            <person name="Yamamoto D."/>
            <person name="Yang H.P."/>
            <person name="Yang S.P."/>
            <person name="Yorke J.A."/>
            <person name="Yoshida K."/>
            <person name="Zdobnov E."/>
            <person name="Zhang P."/>
            <person name="Zhang Y."/>
            <person name="Zimin A.V."/>
            <person name="Baldwin J."/>
            <person name="Abdouelleil A."/>
            <person name="Abdulkadir J."/>
            <person name="Abebe A."/>
            <person name="Abera B."/>
            <person name="Abreu J."/>
            <person name="Acer S.C."/>
            <person name="Aftuck L."/>
            <person name="Alexander A."/>
            <person name="An P."/>
            <person name="Anderson E."/>
            <person name="Anderson S."/>
            <person name="Arachi H."/>
            <person name="Azer M."/>
            <person name="Bachantsang P."/>
            <person name="Barry A."/>
            <person name="Bayul T."/>
            <person name="Berlin A."/>
            <person name="Bessette D."/>
            <person name="Bloom T."/>
            <person name="Blye J."/>
            <person name="Boguslavskiy L."/>
            <person name="Bonnet C."/>
            <person name="Boukhgalter B."/>
            <person name="Bourzgui I."/>
            <person name="Brown A."/>
            <person name="Cahill P."/>
            <person name="Channer S."/>
            <person name="Cheshatsang Y."/>
            <person name="Chuda L."/>
            <person name="Citroen M."/>
            <person name="Collymore A."/>
            <person name="Cooke P."/>
            <person name="Costello M."/>
            <person name="D'Aco K."/>
            <person name="Daza R."/>
            <person name="De Haan G."/>
            <person name="DeGray S."/>
            <person name="DeMaso C."/>
            <person name="Dhargay N."/>
            <person name="Dooley K."/>
            <person name="Dooley E."/>
            <person name="Doricent M."/>
            <person name="Dorje P."/>
            <person name="Dorjee K."/>
            <person name="Dupes A."/>
            <person name="Elong R."/>
            <person name="Falk J."/>
            <person name="Farina A."/>
            <person name="Faro S."/>
            <person name="Ferguson D."/>
            <person name="Fisher S."/>
            <person name="Foley C.D."/>
            <person name="Franke A."/>
            <person name="Friedrich D."/>
            <person name="Gadbois L."/>
            <person name="Gearin G."/>
            <person name="Gearin C.R."/>
            <person name="Giannoukos G."/>
            <person name="Goode T."/>
            <person name="Graham J."/>
            <person name="Grandbois E."/>
            <person name="Grewal S."/>
            <person name="Gyaltsen K."/>
            <person name="Hafez N."/>
            <person name="Hagos B."/>
            <person name="Hall J."/>
            <person name="Henson C."/>
            <person name="Hollinger A."/>
            <person name="Honan T."/>
            <person name="Huard M.D."/>
            <person name="Hughes L."/>
            <person name="Hurhula B."/>
            <person name="Husby M.E."/>
            <person name="Kamat A."/>
            <person name="Kanga B."/>
            <person name="Kashin S."/>
            <person name="Khazanovich D."/>
            <person name="Kisner P."/>
            <person name="Lance K."/>
            <person name="Lara M."/>
            <person name="Lee W."/>
            <person name="Lennon N."/>
            <person name="Letendre F."/>
            <person name="LeVine R."/>
            <person name="Lipovsky A."/>
            <person name="Liu X."/>
            <person name="Liu J."/>
            <person name="Liu S."/>
            <person name="Lokyitsang T."/>
            <person name="Lokyitsang Y."/>
            <person name="Lubonja R."/>
            <person name="Lui A."/>
            <person name="MacDonald P."/>
            <person name="Magnisalis V."/>
            <person name="Maru K."/>
            <person name="Matthews C."/>
            <person name="McCusker W."/>
            <person name="McDonough S."/>
            <person name="Mehta T."/>
            <person name="Meldrim J."/>
            <person name="Meneus L."/>
            <person name="Mihai O."/>
            <person name="Mihalev A."/>
            <person name="Mihova T."/>
            <person name="Mittelman R."/>
            <person name="Mlenga V."/>
            <person name="Montmayeur A."/>
            <person name="Mulrain L."/>
            <person name="Navidi A."/>
            <person name="Naylor J."/>
            <person name="Negash T."/>
            <person name="Nguyen T."/>
            <person name="Nguyen N."/>
            <person name="Nicol R."/>
            <person name="Norbu C."/>
            <person name="Norbu N."/>
            <person name="Novod N."/>
            <person name="O'Neill B."/>
            <person name="Osman S."/>
            <person name="Markiewicz E."/>
            <person name="Oyono O.L."/>
            <person name="Patti C."/>
            <person name="Phunkhang P."/>
            <person name="Pierre F."/>
            <person name="Priest M."/>
            <person name="Raghuraman S."/>
            <person name="Rege F."/>
            <person name="Reyes R."/>
            <person name="Rise C."/>
            <person name="Rogov P."/>
            <person name="Ross K."/>
            <person name="Ryan E."/>
            <person name="Settipalli S."/>
            <person name="Shea T."/>
            <person name="Sherpa N."/>
            <person name="Shi L."/>
            <person name="Shih D."/>
            <person name="Sparrow T."/>
            <person name="Spaulding J."/>
            <person name="Stalker J."/>
            <person name="Stange-Thomann N."/>
            <person name="Stavropoulos S."/>
            <person name="Stone C."/>
            <person name="Strader C."/>
            <person name="Tesfaye S."/>
            <person name="Thomson T."/>
            <person name="Thoulutsang Y."/>
            <person name="Thoulutsang D."/>
            <person name="Topham K."/>
            <person name="Topping I."/>
            <person name="Tsamla T."/>
            <person name="Vassiliev H."/>
            <person name="Vo A."/>
            <person name="Wangchuk T."/>
            <person name="Wangdi T."/>
            <person name="Weiand M."/>
            <person name="Wilkinson J."/>
            <person name="Wilson A."/>
            <person name="Yadav S."/>
            <person name="Young G."/>
            <person name="Yu Q."/>
            <person name="Zembek L."/>
            <person name="Zhong D."/>
            <person name="Zimmer A."/>
            <person name="Zwirko Z."/>
            <person name="Jaffe D.B."/>
            <person name="Alvarez P."/>
            <person name="Brockman W."/>
            <person name="Butler J."/>
            <person name="Chin C."/>
            <person name="Gnerre S."/>
            <person name="Grabherr M."/>
            <person name="Kleber M."/>
            <person name="Mauceli E."/>
            <person name="MacCallum I."/>
        </authorList>
    </citation>
    <scope>NUCLEOTIDE SEQUENCE [LARGE SCALE GENOMIC DNA]</scope>
    <source>
        <strain evidence="10">Tucson 14030-0811.24</strain>
    </source>
</reference>
<evidence type="ECO:0000313" key="10">
    <source>
        <dbReference type="Proteomes" id="UP000007798"/>
    </source>
</evidence>
<dbReference type="Gene3D" id="1.20.890.10">
    <property type="entry name" value="cAMP-dependent protein kinase regulatory subunit, dimerization-anchoring domain"/>
    <property type="match status" value="1"/>
</dbReference>
<feature type="compositionally biased region" description="Polar residues" evidence="8">
    <location>
        <begin position="37"/>
        <end position="68"/>
    </location>
</feature>
<name>B4MVD8_DROWI</name>
<gene>
    <name evidence="9" type="primary">Dwil\GK15480</name>
    <name evidence="9" type="ORF">Dwil_GK15480</name>
</gene>
<dbReference type="InterPro" id="IPR049629">
    <property type="entry name" value="DPY30_SDC1_DD"/>
</dbReference>
<proteinExistence type="inferred from homology"/>
<feature type="region of interest" description="Disordered" evidence="8">
    <location>
        <begin position="109"/>
        <end position="134"/>
    </location>
</feature>
<feature type="region of interest" description="Disordered" evidence="8">
    <location>
        <begin position="1"/>
        <end position="68"/>
    </location>
</feature>
<dbReference type="PANTHER" id="PTHR23356">
    <property type="entry name" value="DPY30-RELATED"/>
    <property type="match status" value="1"/>
</dbReference>
<evidence type="ECO:0000313" key="9">
    <source>
        <dbReference type="EMBL" id="EDW76483.2"/>
    </source>
</evidence>
<comment type="subcellular location">
    <subcellularLocation>
        <location evidence="1">Nucleus</location>
    </subcellularLocation>
</comment>
<evidence type="ECO:0000256" key="5">
    <source>
        <dbReference type="ARBA" id="ARBA00023163"/>
    </source>
</evidence>
<dbReference type="eggNOG" id="KOG4109">
    <property type="taxonomic scope" value="Eukaryota"/>
</dbReference>
<dbReference type="FunCoup" id="B4MVD8">
    <property type="interactions" value="26"/>
</dbReference>
<dbReference type="Proteomes" id="UP000007798">
    <property type="component" value="Unassembled WGS sequence"/>
</dbReference>
<dbReference type="GO" id="GO:0006325">
    <property type="term" value="P:chromatin organization"/>
    <property type="evidence" value="ECO:0007669"/>
    <property type="project" value="UniProtKB-KW"/>
</dbReference>
<feature type="compositionally biased region" description="Polar residues" evidence="8">
    <location>
        <begin position="12"/>
        <end position="23"/>
    </location>
</feature>
<dbReference type="Pfam" id="PF05186">
    <property type="entry name" value="Dpy-30"/>
    <property type="match status" value="1"/>
</dbReference>
<evidence type="ECO:0000256" key="2">
    <source>
        <dbReference type="ARBA" id="ARBA00010849"/>
    </source>
</evidence>
<evidence type="ECO:0000256" key="8">
    <source>
        <dbReference type="SAM" id="MobiDB-lite"/>
    </source>
</evidence>
<keyword evidence="10" id="KW-1185">Reference proteome</keyword>
<dbReference type="InterPro" id="IPR007858">
    <property type="entry name" value="Dpy-30_motif"/>
</dbReference>
<evidence type="ECO:0000256" key="4">
    <source>
        <dbReference type="ARBA" id="ARBA00023015"/>
    </source>
</evidence>
<evidence type="ECO:0000256" key="3">
    <source>
        <dbReference type="ARBA" id="ARBA00022853"/>
    </source>
</evidence>
<dbReference type="EMBL" id="CH963857">
    <property type="protein sequence ID" value="EDW76483.2"/>
    <property type="molecule type" value="Genomic_DNA"/>
</dbReference>
<dbReference type="GO" id="GO:0048188">
    <property type="term" value="C:Set1C/COMPASS complex"/>
    <property type="evidence" value="ECO:0007669"/>
    <property type="project" value="InterPro"/>
</dbReference>
<evidence type="ECO:0000256" key="6">
    <source>
        <dbReference type="ARBA" id="ARBA00023242"/>
    </source>
</evidence>
<sequence>MDAKPDEPISPAPTTNSNATPNVGTAATAAAGGGDSNVATVATGNGTASGTVGKKTTSGETSSLPTRQYLDQTVAPVLLHGLQALARERPADPIKFLASYLLKHNGCEDSGSAAASAAQQQQRPPKLVLSSLDI</sequence>
<dbReference type="InParanoid" id="B4MVD8"/>
<dbReference type="STRING" id="7260.B4MVD8"/>
<feature type="compositionally biased region" description="Low complexity" evidence="8">
    <location>
        <begin position="112"/>
        <end position="122"/>
    </location>
</feature>
<organism evidence="9 10">
    <name type="scientific">Drosophila willistoni</name>
    <name type="common">Fruit fly</name>
    <dbReference type="NCBI Taxonomy" id="7260"/>
    <lineage>
        <taxon>Eukaryota</taxon>
        <taxon>Metazoa</taxon>
        <taxon>Ecdysozoa</taxon>
        <taxon>Arthropoda</taxon>
        <taxon>Hexapoda</taxon>
        <taxon>Insecta</taxon>
        <taxon>Pterygota</taxon>
        <taxon>Neoptera</taxon>
        <taxon>Endopterygota</taxon>
        <taxon>Diptera</taxon>
        <taxon>Brachycera</taxon>
        <taxon>Muscomorpha</taxon>
        <taxon>Ephydroidea</taxon>
        <taxon>Drosophilidae</taxon>
        <taxon>Drosophila</taxon>
        <taxon>Sophophora</taxon>
    </lineage>
</organism>
<evidence type="ECO:0000256" key="7">
    <source>
        <dbReference type="ARBA" id="ARBA00044172"/>
    </source>
</evidence>
<dbReference type="AlphaFoldDB" id="B4MVD8"/>